<evidence type="ECO:0000313" key="2">
    <source>
        <dbReference type="Proteomes" id="UP000054565"/>
    </source>
</evidence>
<dbReference type="EMBL" id="DS028097">
    <property type="protein sequence ID" value="KMP08290.1"/>
    <property type="molecule type" value="Genomic_DNA"/>
</dbReference>
<proteinExistence type="predicted"/>
<organism evidence="1 2">
    <name type="scientific">Coccidioides immitis RMSCC 2394</name>
    <dbReference type="NCBI Taxonomy" id="404692"/>
    <lineage>
        <taxon>Eukaryota</taxon>
        <taxon>Fungi</taxon>
        <taxon>Dikarya</taxon>
        <taxon>Ascomycota</taxon>
        <taxon>Pezizomycotina</taxon>
        <taxon>Eurotiomycetes</taxon>
        <taxon>Eurotiomycetidae</taxon>
        <taxon>Onygenales</taxon>
        <taxon>Onygenaceae</taxon>
        <taxon>Coccidioides</taxon>
    </lineage>
</organism>
<dbReference type="Proteomes" id="UP000054565">
    <property type="component" value="Unassembled WGS sequence"/>
</dbReference>
<sequence>MAVTLPNRSAARNKPGVKENRFQNIKEKLAFNGDQRHLSSRELIFEDETWWPRCMWGRPVRCALGAELPYGLGREGVCVSLVLLRTSRIVAPESPDCRGTPEGEALPCEEFSGLIRITFRPSVSLYGG</sequence>
<gene>
    <name evidence="1" type="ORF">CIRG_07971</name>
</gene>
<protein>
    <submittedName>
        <fullName evidence="1">Uncharacterized protein</fullName>
    </submittedName>
</protein>
<accession>A0A0J6YKS8</accession>
<name>A0A0J6YKS8_COCIT</name>
<evidence type="ECO:0000313" key="1">
    <source>
        <dbReference type="EMBL" id="KMP08290.1"/>
    </source>
</evidence>
<dbReference type="AlphaFoldDB" id="A0A0J6YKS8"/>
<reference evidence="2" key="1">
    <citation type="journal article" date="2010" name="Genome Res.">
        <title>Population genomic sequencing of Coccidioides fungi reveals recent hybridization and transposon control.</title>
        <authorList>
            <person name="Neafsey D.E."/>
            <person name="Barker B.M."/>
            <person name="Sharpton T.J."/>
            <person name="Stajich J.E."/>
            <person name="Park D.J."/>
            <person name="Whiston E."/>
            <person name="Hung C.-Y."/>
            <person name="McMahan C."/>
            <person name="White J."/>
            <person name="Sykes S."/>
            <person name="Heiman D."/>
            <person name="Young S."/>
            <person name="Zeng Q."/>
            <person name="Abouelleil A."/>
            <person name="Aftuck L."/>
            <person name="Bessette D."/>
            <person name="Brown A."/>
            <person name="FitzGerald M."/>
            <person name="Lui A."/>
            <person name="Macdonald J.P."/>
            <person name="Priest M."/>
            <person name="Orbach M.J."/>
            <person name="Galgiani J.N."/>
            <person name="Kirkland T.N."/>
            <person name="Cole G.T."/>
            <person name="Birren B.W."/>
            <person name="Henn M.R."/>
            <person name="Taylor J.W."/>
            <person name="Rounsley S.D."/>
        </authorList>
    </citation>
    <scope>NUCLEOTIDE SEQUENCE [LARGE SCALE GENOMIC DNA]</scope>
    <source>
        <strain evidence="2">RMSCC 2394</strain>
    </source>
</reference>